<dbReference type="EnsemblMetazoa" id="AEPI009268-RA">
    <property type="protein sequence ID" value="AEPI009268-PA"/>
    <property type="gene ID" value="AEPI009268"/>
</dbReference>
<organism evidence="3 4">
    <name type="scientific">Anopheles epiroticus</name>
    <dbReference type="NCBI Taxonomy" id="199890"/>
    <lineage>
        <taxon>Eukaryota</taxon>
        <taxon>Metazoa</taxon>
        <taxon>Ecdysozoa</taxon>
        <taxon>Arthropoda</taxon>
        <taxon>Hexapoda</taxon>
        <taxon>Insecta</taxon>
        <taxon>Pterygota</taxon>
        <taxon>Neoptera</taxon>
        <taxon>Endopterygota</taxon>
        <taxon>Diptera</taxon>
        <taxon>Nematocera</taxon>
        <taxon>Culicoidea</taxon>
        <taxon>Culicidae</taxon>
        <taxon>Anophelinae</taxon>
        <taxon>Anopheles</taxon>
    </lineage>
</organism>
<proteinExistence type="predicted"/>
<dbReference type="VEuPathDB" id="VectorBase:AEPI009268"/>
<keyword evidence="4" id="KW-1185">Reference proteome</keyword>
<feature type="signal peptide" evidence="2">
    <location>
        <begin position="1"/>
        <end position="21"/>
    </location>
</feature>
<keyword evidence="2" id="KW-0732">Signal</keyword>
<evidence type="ECO:0000256" key="2">
    <source>
        <dbReference type="SAM" id="SignalP"/>
    </source>
</evidence>
<dbReference type="AlphaFoldDB" id="A0A182PQN7"/>
<protein>
    <submittedName>
        <fullName evidence="3">Uncharacterized protein</fullName>
    </submittedName>
</protein>
<evidence type="ECO:0000256" key="1">
    <source>
        <dbReference type="SAM" id="MobiDB-lite"/>
    </source>
</evidence>
<feature type="chain" id="PRO_5008131745" evidence="2">
    <location>
        <begin position="22"/>
        <end position="140"/>
    </location>
</feature>
<feature type="compositionally biased region" description="Low complexity" evidence="1">
    <location>
        <begin position="31"/>
        <end position="52"/>
    </location>
</feature>
<name>A0A182PQN7_9DIPT</name>
<reference evidence="3" key="2">
    <citation type="submission" date="2020-05" db="UniProtKB">
        <authorList>
            <consortium name="EnsemblMetazoa"/>
        </authorList>
    </citation>
    <scope>IDENTIFICATION</scope>
    <source>
        <strain evidence="3">Epiroticus2</strain>
    </source>
</reference>
<accession>A0A182PQN7</accession>
<feature type="region of interest" description="Disordered" evidence="1">
    <location>
        <begin position="27"/>
        <end position="52"/>
    </location>
</feature>
<evidence type="ECO:0000313" key="3">
    <source>
        <dbReference type="EnsemblMetazoa" id="AEPI009268-PA"/>
    </source>
</evidence>
<reference evidence="4" key="1">
    <citation type="submission" date="2013-03" db="EMBL/GenBank/DDBJ databases">
        <title>The Genome Sequence of Anopheles epiroticus epiroticus2.</title>
        <authorList>
            <consortium name="The Broad Institute Genomics Platform"/>
            <person name="Neafsey D.E."/>
            <person name="Howell P."/>
            <person name="Walker B."/>
            <person name="Young S.K."/>
            <person name="Zeng Q."/>
            <person name="Gargeya S."/>
            <person name="Fitzgerald M."/>
            <person name="Haas B."/>
            <person name="Abouelleil A."/>
            <person name="Allen A.W."/>
            <person name="Alvarado L."/>
            <person name="Arachchi H.M."/>
            <person name="Berlin A.M."/>
            <person name="Chapman S.B."/>
            <person name="Gainer-Dewar J."/>
            <person name="Goldberg J."/>
            <person name="Griggs A."/>
            <person name="Gujja S."/>
            <person name="Hansen M."/>
            <person name="Howarth C."/>
            <person name="Imamovic A."/>
            <person name="Ireland A."/>
            <person name="Larimer J."/>
            <person name="McCowan C."/>
            <person name="Murphy C."/>
            <person name="Pearson M."/>
            <person name="Poon T.W."/>
            <person name="Priest M."/>
            <person name="Roberts A."/>
            <person name="Saif S."/>
            <person name="Shea T."/>
            <person name="Sisk P."/>
            <person name="Sykes S."/>
            <person name="Wortman J."/>
            <person name="Nusbaum C."/>
            <person name="Birren B."/>
        </authorList>
    </citation>
    <scope>NUCLEOTIDE SEQUENCE [LARGE SCALE GENOMIC DNA]</scope>
    <source>
        <strain evidence="4">Epiroticus2</strain>
    </source>
</reference>
<sequence length="140" mass="15353">MVNSFVPVVIILGLVVPFCHSTALNGGTTGGSSSSSSSSSKNNNINKASNVNLPVQRSAELEGGMLTGVLPDEPRNADSERFDALTLEDQVRLLSKQLNALTYQRREDYKMLENGLKKYVRKNAAEITDAQIREELDQLR</sequence>
<dbReference type="STRING" id="199890.A0A182PQN7"/>
<dbReference type="Proteomes" id="UP000075885">
    <property type="component" value="Unassembled WGS sequence"/>
</dbReference>
<evidence type="ECO:0000313" key="4">
    <source>
        <dbReference type="Proteomes" id="UP000075885"/>
    </source>
</evidence>